<dbReference type="EMBL" id="CP033972">
    <property type="protein sequence ID" value="AZG43961.1"/>
    <property type="molecule type" value="Genomic_DNA"/>
</dbReference>
<dbReference type="Proteomes" id="UP000271469">
    <property type="component" value="Chromosome"/>
</dbReference>
<evidence type="ECO:0000259" key="2">
    <source>
        <dbReference type="Pfam" id="PF26572"/>
    </source>
</evidence>
<evidence type="ECO:0000313" key="4">
    <source>
        <dbReference type="Proteomes" id="UP000271469"/>
    </source>
</evidence>
<organism evidence="3 4">
    <name type="scientific">Gordonia insulae</name>
    <dbReference type="NCBI Taxonomy" id="2420509"/>
    <lineage>
        <taxon>Bacteria</taxon>
        <taxon>Bacillati</taxon>
        <taxon>Actinomycetota</taxon>
        <taxon>Actinomycetes</taxon>
        <taxon>Mycobacteriales</taxon>
        <taxon>Gordoniaceae</taxon>
        <taxon>Gordonia</taxon>
    </lineage>
</organism>
<accession>A0A3G8JFM7</accession>
<dbReference type="InterPro" id="IPR058323">
    <property type="entry name" value="DUF8010"/>
</dbReference>
<reference evidence="3 4" key="1">
    <citation type="submission" date="2018-11" db="EMBL/GenBank/DDBJ databases">
        <title>Gordonia insulae sp. nov., isolated from an island soil.</title>
        <authorList>
            <person name="Kim Y.S."/>
            <person name="Kim S.B."/>
        </authorList>
    </citation>
    <scope>NUCLEOTIDE SEQUENCE [LARGE SCALE GENOMIC DNA]</scope>
    <source>
        <strain evidence="3 4">MMS17-SY073</strain>
    </source>
</reference>
<keyword evidence="4" id="KW-1185">Reference proteome</keyword>
<evidence type="ECO:0000313" key="3">
    <source>
        <dbReference type="EMBL" id="AZG43961.1"/>
    </source>
</evidence>
<dbReference type="AlphaFoldDB" id="A0A3G8JFM7"/>
<name>A0A3G8JFM7_9ACTN</name>
<gene>
    <name evidence="3" type="ORF">D7316_00539</name>
</gene>
<dbReference type="InterPro" id="IPR058498">
    <property type="entry name" value="DUF8185"/>
</dbReference>
<dbReference type="OrthoDB" id="5178111at2"/>
<sequence>MTAPERHITLAGADDRADTVAFLGRALRLDETAVIRLSARPDGLIGLWVNTGFEVLASRSVFGSLRPDDIVCDATALRSSLAAAAPGTPIDPGFGLDSAWRGALPATQGFVQLDDVPARTIVELSRGGAHLARTEGSSHGPATGLLDQDVLDVSASDGAQRAAVSMRSLFALTAMGFVRDATGHEITETSSIDLVAADEPVRIRLSGAWIRIDARYGSVFQRRERIAMMTV</sequence>
<dbReference type="Pfam" id="PF26035">
    <property type="entry name" value="DUF8010"/>
    <property type="match status" value="1"/>
</dbReference>
<feature type="domain" description="DUF8185" evidence="2">
    <location>
        <begin position="105"/>
        <end position="224"/>
    </location>
</feature>
<dbReference type="KEGG" id="gom:D7316_00539"/>
<protein>
    <submittedName>
        <fullName evidence="3">Uncharacterized protein</fullName>
    </submittedName>
</protein>
<evidence type="ECO:0000259" key="1">
    <source>
        <dbReference type="Pfam" id="PF26035"/>
    </source>
</evidence>
<dbReference type="RefSeq" id="WP_124706917.1">
    <property type="nucleotide sequence ID" value="NZ_CP033972.1"/>
</dbReference>
<feature type="domain" description="DUF8010" evidence="1">
    <location>
        <begin position="4"/>
        <end position="102"/>
    </location>
</feature>
<dbReference type="Pfam" id="PF26572">
    <property type="entry name" value="DUF8185"/>
    <property type="match status" value="1"/>
</dbReference>
<proteinExistence type="predicted"/>